<protein>
    <submittedName>
        <fullName evidence="2">LON peptidase substrate-binding domain-containing protein</fullName>
    </submittedName>
</protein>
<evidence type="ECO:0000313" key="3">
    <source>
        <dbReference type="Proteomes" id="UP000824019"/>
    </source>
</evidence>
<dbReference type="SUPFAM" id="SSF88697">
    <property type="entry name" value="PUA domain-like"/>
    <property type="match status" value="1"/>
</dbReference>
<reference evidence="2" key="1">
    <citation type="submission" date="2021-02" db="EMBL/GenBank/DDBJ databases">
        <title>Infant gut strain persistence is associated with maternal origin, phylogeny, and functional potential including surface adhesion and iron acquisition.</title>
        <authorList>
            <person name="Lou Y.C."/>
        </authorList>
    </citation>
    <scope>NUCLEOTIDE SEQUENCE</scope>
    <source>
        <strain evidence="2">L3_101_000G1_dasL3_101_000G1_concoct_7_sub</strain>
    </source>
</reference>
<sequence length="220" mass="25036">MQINENKGFPTEIPIIVEDELFLYPFMITPLFLSDEENLKALELAIQGETPILVVPTKPQQDGARDFDGIYDAGVIGTIMRRVPLPDGRVKVLFQGIDKGKILKQSGINPLRGIVDMLHVKRPSQVKTDALIVVLREKVRELSQFSHFFPPDLLKTIEESAEAIRVCDLVSSALRLKKQIAYSFFVEENLEQRLLKLIDYVIEEIEANKLQKEIKNKVHS</sequence>
<evidence type="ECO:0000313" key="2">
    <source>
        <dbReference type="EMBL" id="MBS5830115.1"/>
    </source>
</evidence>
<dbReference type="AlphaFoldDB" id="A0A9E1BA32"/>
<comment type="caution">
    <text evidence="2">The sequence shown here is derived from an EMBL/GenBank/DDBJ whole genome shotgun (WGS) entry which is preliminary data.</text>
</comment>
<feature type="non-terminal residue" evidence="2">
    <location>
        <position position="220"/>
    </location>
</feature>
<proteinExistence type="predicted"/>
<gene>
    <name evidence="2" type="ORF">KIC69_04700</name>
</gene>
<dbReference type="SMART" id="SM00464">
    <property type="entry name" value="LON"/>
    <property type="match status" value="1"/>
</dbReference>
<accession>A0A9E1BA32</accession>
<feature type="domain" description="Lon N-terminal" evidence="1">
    <location>
        <begin position="13"/>
        <end position="205"/>
    </location>
</feature>
<dbReference type="Gene3D" id="1.20.58.1480">
    <property type="match status" value="1"/>
</dbReference>
<dbReference type="InterPro" id="IPR003111">
    <property type="entry name" value="Lon_prtase_N"/>
</dbReference>
<dbReference type="Gene3D" id="2.30.130.40">
    <property type="entry name" value="LON domain-like"/>
    <property type="match status" value="1"/>
</dbReference>
<dbReference type="InterPro" id="IPR046336">
    <property type="entry name" value="Lon_prtase_N_sf"/>
</dbReference>
<dbReference type="Pfam" id="PF02190">
    <property type="entry name" value="LON_substr_bdg"/>
    <property type="match status" value="1"/>
</dbReference>
<dbReference type="EMBL" id="JAHAKR010000179">
    <property type="protein sequence ID" value="MBS5830115.1"/>
    <property type="molecule type" value="Genomic_DNA"/>
</dbReference>
<organism evidence="2 3">
    <name type="scientific">Campylobacter concisus</name>
    <dbReference type="NCBI Taxonomy" id="199"/>
    <lineage>
        <taxon>Bacteria</taxon>
        <taxon>Pseudomonadati</taxon>
        <taxon>Campylobacterota</taxon>
        <taxon>Epsilonproteobacteria</taxon>
        <taxon>Campylobacterales</taxon>
        <taxon>Campylobacteraceae</taxon>
        <taxon>Campylobacter</taxon>
    </lineage>
</organism>
<evidence type="ECO:0000259" key="1">
    <source>
        <dbReference type="PROSITE" id="PS51787"/>
    </source>
</evidence>
<dbReference type="PROSITE" id="PS51787">
    <property type="entry name" value="LON_N"/>
    <property type="match status" value="1"/>
</dbReference>
<name>A0A9E1BA32_9BACT</name>
<dbReference type="InterPro" id="IPR015947">
    <property type="entry name" value="PUA-like_sf"/>
</dbReference>
<dbReference type="Proteomes" id="UP000824019">
    <property type="component" value="Unassembled WGS sequence"/>
</dbReference>